<name>A0A844SKK4_9BRAD</name>
<dbReference type="AlphaFoldDB" id="A0A844SKK4"/>
<accession>A0A844SKK4</accession>
<reference evidence="1 2" key="1">
    <citation type="submission" date="2019-12" db="EMBL/GenBank/DDBJ databases">
        <title>Draft genome sequences Bradyrhizobium cajani AMBPC1010, Bradyrhizobium pachyrhizi AMBPC1040 and Bradyrhizobium yuanmingense ALSPC3051, three plant growth promoting strains isolated from nodules of Cajanus cajan L. in Dominican Republic.</title>
        <authorList>
            <person name="Flores-Felix J.D."/>
            <person name="Araujo J."/>
            <person name="Diaz-Alcantara C."/>
            <person name="Gonzalez-Andres F."/>
            <person name="Velazquez E."/>
        </authorList>
    </citation>
    <scope>NUCLEOTIDE SEQUENCE [LARGE SCALE GENOMIC DNA]</scope>
    <source>
        <strain evidence="1 2">1040</strain>
    </source>
</reference>
<gene>
    <name evidence="1" type="ORF">GPL21_05655</name>
</gene>
<evidence type="ECO:0000313" key="1">
    <source>
        <dbReference type="EMBL" id="MVT64599.1"/>
    </source>
</evidence>
<organism evidence="1 2">
    <name type="scientific">Bradyrhizobium pachyrhizi</name>
    <dbReference type="NCBI Taxonomy" id="280333"/>
    <lineage>
        <taxon>Bacteria</taxon>
        <taxon>Pseudomonadati</taxon>
        <taxon>Pseudomonadota</taxon>
        <taxon>Alphaproteobacteria</taxon>
        <taxon>Hyphomicrobiales</taxon>
        <taxon>Nitrobacteraceae</taxon>
        <taxon>Bradyrhizobium</taxon>
    </lineage>
</organism>
<dbReference type="Proteomes" id="UP000436468">
    <property type="component" value="Unassembled WGS sequence"/>
</dbReference>
<sequence length="102" mass="11063">MSDDSPTLVEVLKERLVVVQEMSAAQSRNLLNLQLGGGAEFEIQEIEREIAATGVSHALAEALEEAWARLKNATAGMAVCDAQCAALERRLEDLDRRIAAGR</sequence>
<keyword evidence="2" id="KW-1185">Reference proteome</keyword>
<proteinExistence type="predicted"/>
<evidence type="ECO:0000313" key="2">
    <source>
        <dbReference type="Proteomes" id="UP000436468"/>
    </source>
</evidence>
<dbReference type="RefSeq" id="WP_050386209.1">
    <property type="nucleotide sequence ID" value="NZ_CP176492.1"/>
</dbReference>
<protein>
    <submittedName>
        <fullName evidence="1">Uncharacterized protein</fullName>
    </submittedName>
</protein>
<comment type="caution">
    <text evidence="1">The sequence shown here is derived from an EMBL/GenBank/DDBJ whole genome shotgun (WGS) entry which is preliminary data.</text>
</comment>
<dbReference type="EMBL" id="WQNF01000003">
    <property type="protein sequence ID" value="MVT64599.1"/>
    <property type="molecule type" value="Genomic_DNA"/>
</dbReference>